<dbReference type="AlphaFoldDB" id="A0A369QG37"/>
<dbReference type="InterPro" id="IPR039155">
    <property type="entry name" value="MLEC"/>
</dbReference>
<evidence type="ECO:0000256" key="3">
    <source>
        <dbReference type="ARBA" id="ARBA00022692"/>
    </source>
</evidence>
<evidence type="ECO:0000256" key="2">
    <source>
        <dbReference type="ARBA" id="ARBA00009141"/>
    </source>
</evidence>
<dbReference type="InterPro" id="IPR008979">
    <property type="entry name" value="Galactose-bd-like_sf"/>
</dbReference>
<keyword evidence="7" id="KW-0472">Membrane</keyword>
<dbReference type="InterPro" id="IPR026444">
    <property type="entry name" value="Secre_tail"/>
</dbReference>
<dbReference type="Pfam" id="PF18962">
    <property type="entry name" value="Por_Secre_tail"/>
    <property type="match status" value="1"/>
</dbReference>
<dbReference type="GO" id="GO:0030246">
    <property type="term" value="F:carbohydrate binding"/>
    <property type="evidence" value="ECO:0007669"/>
    <property type="project" value="InterPro"/>
</dbReference>
<evidence type="ECO:0000256" key="8">
    <source>
        <dbReference type="ARBA" id="ARBA00023180"/>
    </source>
</evidence>
<gene>
    <name evidence="12" type="ORF">AHMF7616_02500</name>
</gene>
<evidence type="ECO:0000256" key="6">
    <source>
        <dbReference type="ARBA" id="ARBA00022989"/>
    </source>
</evidence>
<reference evidence="12 13" key="1">
    <citation type="submission" date="2018-04" db="EMBL/GenBank/DDBJ databases">
        <title>Adhaeribacter sp. HMF7616 genome sequencing and assembly.</title>
        <authorList>
            <person name="Kang H."/>
            <person name="Kang J."/>
            <person name="Cha I."/>
            <person name="Kim H."/>
            <person name="Joh K."/>
        </authorList>
    </citation>
    <scope>NUCLEOTIDE SEQUENCE [LARGE SCALE GENOMIC DNA]</scope>
    <source>
        <strain evidence="12 13">HMF7616</strain>
    </source>
</reference>
<dbReference type="EMBL" id="QASA01000001">
    <property type="protein sequence ID" value="RDC63891.1"/>
    <property type="molecule type" value="Genomic_DNA"/>
</dbReference>
<proteinExistence type="inferred from homology"/>
<dbReference type="InterPro" id="IPR021720">
    <property type="entry name" value="Malectin_dom"/>
</dbReference>
<comment type="similarity">
    <text evidence="2">Belongs to the malectin family.</text>
</comment>
<evidence type="ECO:0000313" key="12">
    <source>
        <dbReference type="EMBL" id="RDC63891.1"/>
    </source>
</evidence>
<dbReference type="Proteomes" id="UP000253919">
    <property type="component" value="Unassembled WGS sequence"/>
</dbReference>
<dbReference type="PANTHER" id="PTHR13460">
    <property type="match status" value="1"/>
</dbReference>
<dbReference type="GO" id="GO:0016020">
    <property type="term" value="C:membrane"/>
    <property type="evidence" value="ECO:0007669"/>
    <property type="project" value="TreeGrafter"/>
</dbReference>
<dbReference type="Gene3D" id="2.60.40.10">
    <property type="entry name" value="Immunoglobulins"/>
    <property type="match status" value="1"/>
</dbReference>
<evidence type="ECO:0000259" key="11">
    <source>
        <dbReference type="Pfam" id="PF18962"/>
    </source>
</evidence>
<comment type="caution">
    <text evidence="12">The sequence shown here is derived from an EMBL/GenBank/DDBJ whole genome shotgun (WGS) entry which is preliminary data.</text>
</comment>
<dbReference type="InterPro" id="IPR013783">
    <property type="entry name" value="Ig-like_fold"/>
</dbReference>
<keyword evidence="13" id="KW-1185">Reference proteome</keyword>
<organism evidence="12 13">
    <name type="scientific">Adhaeribacter pallidiroseus</name>
    <dbReference type="NCBI Taxonomy" id="2072847"/>
    <lineage>
        <taxon>Bacteria</taxon>
        <taxon>Pseudomonadati</taxon>
        <taxon>Bacteroidota</taxon>
        <taxon>Cytophagia</taxon>
        <taxon>Cytophagales</taxon>
        <taxon>Hymenobacteraceae</taxon>
        <taxon>Adhaeribacter</taxon>
    </lineage>
</organism>
<feature type="domain" description="Malectin" evidence="10">
    <location>
        <begin position="15"/>
        <end position="129"/>
    </location>
</feature>
<comment type="subcellular location">
    <subcellularLocation>
        <location evidence="1">Endoplasmic reticulum membrane</location>
        <topology evidence="1">Single-pass type I membrane protein</topology>
    </subcellularLocation>
</comment>
<keyword evidence="3" id="KW-0812">Transmembrane</keyword>
<feature type="domain" description="Secretion system C-terminal sorting" evidence="11">
    <location>
        <begin position="277"/>
        <end position="358"/>
    </location>
</feature>
<evidence type="ECO:0000256" key="9">
    <source>
        <dbReference type="ARBA" id="ARBA00023277"/>
    </source>
</evidence>
<keyword evidence="8" id="KW-0325">Glycoprotein</keyword>
<dbReference type="Gene3D" id="2.60.120.430">
    <property type="entry name" value="Galactose-binding lectin"/>
    <property type="match status" value="1"/>
</dbReference>
<evidence type="ECO:0000256" key="4">
    <source>
        <dbReference type="ARBA" id="ARBA00022729"/>
    </source>
</evidence>
<dbReference type="SUPFAM" id="SSF49785">
    <property type="entry name" value="Galactose-binding domain-like"/>
    <property type="match status" value="1"/>
</dbReference>
<evidence type="ECO:0000256" key="1">
    <source>
        <dbReference type="ARBA" id="ARBA00004115"/>
    </source>
</evidence>
<dbReference type="NCBIfam" id="TIGR04183">
    <property type="entry name" value="Por_Secre_tail"/>
    <property type="match status" value="1"/>
</dbReference>
<evidence type="ECO:0000259" key="10">
    <source>
        <dbReference type="Pfam" id="PF11721"/>
    </source>
</evidence>
<name>A0A369QG37_9BACT</name>
<protein>
    <submittedName>
        <fullName evidence="12">Uncharacterized protein</fullName>
    </submittedName>
</protein>
<keyword evidence="9" id="KW-0119">Carbohydrate metabolism</keyword>
<accession>A0A369QG37</accession>
<sequence>MERGSAGSQNSNLKVTGAEYNYLNQAIYQTEWTTTGTGPGPNNYFTYRVPVTNGKYLVQLYFVESSKTRPNTREFDVKLEGQIVLPNFDIYAAANGKNKTIVRSFPVTITDGSVQLDFINQIDKAKINAIAIIPYKNATLNKEPVAKIGGSRVVTANAAGEAEVTLNGTPSYDKDGYLVLHQWYVNNRYLANGMTHPVSLKVGTHQIKLLVKDNARAIHTVTTTITVKAGLLPVKPDTITTTTYEAVAKAEAMAPVNLDSAITQQEPIGKKALTIQVFPNPSSVGDKTILELTNAAQQQEINVTIYDMAGQLMHTTILKPDEFGTARTEYQLTGKLSAGTYLIRAFNQTGSAQTKLLIR</sequence>
<evidence type="ECO:0000256" key="7">
    <source>
        <dbReference type="ARBA" id="ARBA00023136"/>
    </source>
</evidence>
<dbReference type="RefSeq" id="WP_115373118.1">
    <property type="nucleotide sequence ID" value="NZ_QASA01000001.1"/>
</dbReference>
<dbReference type="OrthoDB" id="811652at2"/>
<evidence type="ECO:0000256" key="5">
    <source>
        <dbReference type="ARBA" id="ARBA00022824"/>
    </source>
</evidence>
<keyword evidence="5" id="KW-0256">Endoplasmic reticulum</keyword>
<keyword evidence="6" id="KW-1133">Transmembrane helix</keyword>
<evidence type="ECO:0000313" key="13">
    <source>
        <dbReference type="Proteomes" id="UP000253919"/>
    </source>
</evidence>
<dbReference type="PANTHER" id="PTHR13460:SF0">
    <property type="entry name" value="MALECTIN"/>
    <property type="match status" value="1"/>
</dbReference>
<keyword evidence="4" id="KW-0732">Signal</keyword>
<dbReference type="Pfam" id="PF11721">
    <property type="entry name" value="Malectin"/>
    <property type="match status" value="1"/>
</dbReference>